<evidence type="ECO:0000313" key="7">
    <source>
        <dbReference type="Proteomes" id="UP001267710"/>
    </source>
</evidence>
<feature type="domain" description="RNA polymerase sigma factor 70 region 4 type 2" evidence="5">
    <location>
        <begin position="121"/>
        <end position="168"/>
    </location>
</feature>
<dbReference type="InterPro" id="IPR013324">
    <property type="entry name" value="RNA_pol_sigma_r3/r4-like"/>
</dbReference>
<keyword evidence="4" id="KW-0804">Transcription</keyword>
<dbReference type="Pfam" id="PF08281">
    <property type="entry name" value="Sigma70_r4_2"/>
    <property type="match status" value="1"/>
</dbReference>
<name>A0ABU1IF59_9BURK</name>
<dbReference type="SUPFAM" id="SSF88946">
    <property type="entry name" value="Sigma2 domain of RNA polymerase sigma factors"/>
    <property type="match status" value="1"/>
</dbReference>
<dbReference type="InterPro" id="IPR036388">
    <property type="entry name" value="WH-like_DNA-bd_sf"/>
</dbReference>
<keyword evidence="7" id="KW-1185">Reference proteome</keyword>
<accession>A0ABU1IF59</accession>
<dbReference type="RefSeq" id="WP_309830827.1">
    <property type="nucleotide sequence ID" value="NZ_JAVIZX010000001.1"/>
</dbReference>
<evidence type="ECO:0000259" key="5">
    <source>
        <dbReference type="Pfam" id="PF08281"/>
    </source>
</evidence>
<dbReference type="InterPro" id="IPR013325">
    <property type="entry name" value="RNA_pol_sigma_r2"/>
</dbReference>
<dbReference type="PANTHER" id="PTHR43133:SF63">
    <property type="entry name" value="RNA POLYMERASE SIGMA FACTOR FECI-RELATED"/>
    <property type="match status" value="1"/>
</dbReference>
<organism evidence="6 7">
    <name type="scientific">Paracidovorax wautersii</name>
    <dbReference type="NCBI Taxonomy" id="1177982"/>
    <lineage>
        <taxon>Bacteria</taxon>
        <taxon>Pseudomonadati</taxon>
        <taxon>Pseudomonadota</taxon>
        <taxon>Betaproteobacteria</taxon>
        <taxon>Burkholderiales</taxon>
        <taxon>Comamonadaceae</taxon>
        <taxon>Paracidovorax</taxon>
    </lineage>
</organism>
<gene>
    <name evidence="6" type="ORF">QE399_003555</name>
</gene>
<comment type="caution">
    <text evidence="6">The sequence shown here is derived from an EMBL/GenBank/DDBJ whole genome shotgun (WGS) entry which is preliminary data.</text>
</comment>
<protein>
    <submittedName>
        <fullName evidence="6">RNA polymerase sigma factor (Sigma-70 family)</fullName>
    </submittedName>
</protein>
<comment type="similarity">
    <text evidence="1">Belongs to the sigma-70 factor family. ECF subfamily.</text>
</comment>
<keyword evidence="2" id="KW-0805">Transcription regulation</keyword>
<dbReference type="PANTHER" id="PTHR43133">
    <property type="entry name" value="RNA POLYMERASE ECF-TYPE SIGMA FACTO"/>
    <property type="match status" value="1"/>
</dbReference>
<dbReference type="EMBL" id="JAVIZX010000001">
    <property type="protein sequence ID" value="MDR6215866.1"/>
    <property type="molecule type" value="Genomic_DNA"/>
</dbReference>
<dbReference type="InterPro" id="IPR013249">
    <property type="entry name" value="RNA_pol_sigma70_r4_t2"/>
</dbReference>
<evidence type="ECO:0000256" key="4">
    <source>
        <dbReference type="ARBA" id="ARBA00023163"/>
    </source>
</evidence>
<sequence length="185" mass="20296">MQASCEPLEPTHSAALPQRQALADLLASYADLRHYLAGRLRNAADAGDIAQSSFAQAYAHALEHPVTNARALLFQAARNLWIDGQRRRRTEASVLEAWLARQDDTVPSAERIVAAREQLARVIARIDRMPRLRRDVFARVRLHGHTHAEVGSALGLSQRAVEQHVARAVFDLSDLAASCRPGGAA</sequence>
<dbReference type="NCBIfam" id="TIGR02937">
    <property type="entry name" value="sigma70-ECF"/>
    <property type="match status" value="1"/>
</dbReference>
<dbReference type="Gene3D" id="1.10.1740.10">
    <property type="match status" value="1"/>
</dbReference>
<dbReference type="Gene3D" id="1.10.10.10">
    <property type="entry name" value="Winged helix-like DNA-binding domain superfamily/Winged helix DNA-binding domain"/>
    <property type="match status" value="1"/>
</dbReference>
<dbReference type="Proteomes" id="UP001267710">
    <property type="component" value="Unassembled WGS sequence"/>
</dbReference>
<evidence type="ECO:0000256" key="1">
    <source>
        <dbReference type="ARBA" id="ARBA00010641"/>
    </source>
</evidence>
<proteinExistence type="inferred from homology"/>
<evidence type="ECO:0000256" key="3">
    <source>
        <dbReference type="ARBA" id="ARBA00023082"/>
    </source>
</evidence>
<dbReference type="InterPro" id="IPR014284">
    <property type="entry name" value="RNA_pol_sigma-70_dom"/>
</dbReference>
<reference evidence="6 7" key="1">
    <citation type="submission" date="2023-08" db="EMBL/GenBank/DDBJ databases">
        <title>Functional and genomic diversity of the sorghum phyllosphere microbiome.</title>
        <authorList>
            <person name="Shade A."/>
        </authorList>
    </citation>
    <scope>NUCLEOTIDE SEQUENCE [LARGE SCALE GENOMIC DNA]</scope>
    <source>
        <strain evidence="6 7">SORGH_AS_0335</strain>
    </source>
</reference>
<dbReference type="SUPFAM" id="SSF88659">
    <property type="entry name" value="Sigma3 and sigma4 domains of RNA polymerase sigma factors"/>
    <property type="match status" value="1"/>
</dbReference>
<dbReference type="InterPro" id="IPR039425">
    <property type="entry name" value="RNA_pol_sigma-70-like"/>
</dbReference>
<evidence type="ECO:0000256" key="2">
    <source>
        <dbReference type="ARBA" id="ARBA00023015"/>
    </source>
</evidence>
<evidence type="ECO:0000313" key="6">
    <source>
        <dbReference type="EMBL" id="MDR6215866.1"/>
    </source>
</evidence>
<keyword evidence="3" id="KW-0731">Sigma factor</keyword>